<protein>
    <submittedName>
        <fullName evidence="1">Uncharacterized protein</fullName>
    </submittedName>
</protein>
<dbReference type="RefSeq" id="WP_250873431.1">
    <property type="nucleotide sequence ID" value="NZ_JALXFV010000003.1"/>
</dbReference>
<gene>
    <name evidence="1" type="ORF">ACFSBT_09335</name>
</gene>
<dbReference type="Proteomes" id="UP001597187">
    <property type="component" value="Unassembled WGS sequence"/>
</dbReference>
<evidence type="ECO:0000313" key="1">
    <source>
        <dbReference type="EMBL" id="MFD1513478.1"/>
    </source>
</evidence>
<sequence length="188" mass="21077">MNNTADDSARAASIIQTLCFAEGRDVVFRFGEPISVPTGKYDGRSYQSDTLPKATLNATIQHARVEDPEGALMCFAEVGLDELDRVGINLSVVYTEPVGESPDYSMVEVWASREWVDEAPELSNEEMEQAIEEGRQEEVLPPWDGLPTVVVNVERTQECHERSYNSNFHIQYSSPTHEIGELIDVRIK</sequence>
<dbReference type="AlphaFoldDB" id="A0ABD6AV80"/>
<reference evidence="1 2" key="1">
    <citation type="journal article" date="2019" name="Int. J. Syst. Evol. Microbiol.">
        <title>The Global Catalogue of Microorganisms (GCM) 10K type strain sequencing project: providing services to taxonomists for standard genome sequencing and annotation.</title>
        <authorList>
            <consortium name="The Broad Institute Genomics Platform"/>
            <consortium name="The Broad Institute Genome Sequencing Center for Infectious Disease"/>
            <person name="Wu L."/>
            <person name="Ma J."/>
        </authorList>
    </citation>
    <scope>NUCLEOTIDE SEQUENCE [LARGE SCALE GENOMIC DNA]</scope>
    <source>
        <strain evidence="1 2">CGMCC 1.12563</strain>
    </source>
</reference>
<accession>A0ABD6AV80</accession>
<proteinExistence type="predicted"/>
<name>A0ABD6AV80_9EURY</name>
<dbReference type="EMBL" id="JBHUDC010000003">
    <property type="protein sequence ID" value="MFD1513478.1"/>
    <property type="molecule type" value="Genomic_DNA"/>
</dbReference>
<comment type="caution">
    <text evidence="1">The sequence shown here is derived from an EMBL/GenBank/DDBJ whole genome shotgun (WGS) entry which is preliminary data.</text>
</comment>
<evidence type="ECO:0000313" key="2">
    <source>
        <dbReference type="Proteomes" id="UP001597187"/>
    </source>
</evidence>
<organism evidence="1 2">
    <name type="scientific">Halomarina rubra</name>
    <dbReference type="NCBI Taxonomy" id="2071873"/>
    <lineage>
        <taxon>Archaea</taxon>
        <taxon>Methanobacteriati</taxon>
        <taxon>Methanobacteriota</taxon>
        <taxon>Stenosarchaea group</taxon>
        <taxon>Halobacteria</taxon>
        <taxon>Halobacteriales</taxon>
        <taxon>Natronomonadaceae</taxon>
        <taxon>Halomarina</taxon>
    </lineage>
</organism>
<keyword evidence="2" id="KW-1185">Reference proteome</keyword>